<evidence type="ECO:0000256" key="1">
    <source>
        <dbReference type="SAM" id="SignalP"/>
    </source>
</evidence>
<sequence>MKNRFVGLLLAAMVALGLVATTGFGAAGQASAAAVRDTGTKVFVGLTKGETKQLAQSGVAGVLDHPAVHPYFYGSVDTKTRFKQVYVPGRGNVTYATANLLVREAASHNGNVWISFNKTGKRPFTLWTRWK</sequence>
<evidence type="ECO:0000313" key="3">
    <source>
        <dbReference type="EMBL" id="WOC12019.1"/>
    </source>
</evidence>
<dbReference type="RefSeq" id="WP_420041280.1">
    <property type="nucleotide sequence ID" value="NZ_CP128986.1"/>
</dbReference>
<proteinExistence type="predicted"/>
<accession>A0AA97CUF5</accession>
<dbReference type="InterPro" id="IPR013116">
    <property type="entry name" value="KARI_N"/>
</dbReference>
<gene>
    <name evidence="3" type="ORF">MP11Mi_11000</name>
</gene>
<feature type="domain" description="KARI N-terminal Rossmann" evidence="2">
    <location>
        <begin position="19"/>
        <end position="56"/>
    </location>
</feature>
<protein>
    <recommendedName>
        <fullName evidence="2">KARI N-terminal Rossmann domain-containing protein</fullName>
    </recommendedName>
</protein>
<dbReference type="Pfam" id="PF07991">
    <property type="entry name" value="KARI_N"/>
    <property type="match status" value="1"/>
</dbReference>
<reference evidence="3" key="1">
    <citation type="submission" date="2023-06" db="EMBL/GenBank/DDBJ databases">
        <title>Gordonia sp. nov. and Pseudochrobactrum sp. nov., two species isolated from the burying beetle Nicrophorus vespilloides.</title>
        <authorList>
            <person name="Poehlein A."/>
            <person name="Guzman J."/>
            <person name="Daniel R."/>
            <person name="Vilcinskas A."/>
        </authorList>
    </citation>
    <scope>NUCLEOTIDE SEQUENCE</scope>
    <source>
        <strain evidence="3">MP11Mi</strain>
    </source>
</reference>
<evidence type="ECO:0000259" key="2">
    <source>
        <dbReference type="Pfam" id="PF07991"/>
    </source>
</evidence>
<organism evidence="3">
    <name type="scientific">Gordonia sp. MP11Mi</name>
    <dbReference type="NCBI Taxonomy" id="3022769"/>
    <lineage>
        <taxon>Bacteria</taxon>
        <taxon>Bacillati</taxon>
        <taxon>Actinomycetota</taxon>
        <taxon>Actinomycetes</taxon>
        <taxon>Mycobacteriales</taxon>
        <taxon>Gordoniaceae</taxon>
        <taxon>Gordonia</taxon>
    </lineage>
</organism>
<feature type="chain" id="PRO_5041668900" description="KARI N-terminal Rossmann domain-containing protein" evidence="1">
    <location>
        <begin position="33"/>
        <end position="131"/>
    </location>
</feature>
<name>A0AA97CUF5_9ACTN</name>
<dbReference type="EMBL" id="CP128986">
    <property type="protein sequence ID" value="WOC12019.1"/>
    <property type="molecule type" value="Genomic_DNA"/>
</dbReference>
<feature type="signal peptide" evidence="1">
    <location>
        <begin position="1"/>
        <end position="32"/>
    </location>
</feature>
<dbReference type="AlphaFoldDB" id="A0AA97CUF5"/>
<keyword evidence="1" id="KW-0732">Signal</keyword>